<organism evidence="2 3">
    <name type="scientific">Clostridium tepidiprofundi DSM 19306</name>
    <dbReference type="NCBI Taxonomy" id="1121338"/>
    <lineage>
        <taxon>Bacteria</taxon>
        <taxon>Bacillati</taxon>
        <taxon>Bacillota</taxon>
        <taxon>Clostridia</taxon>
        <taxon>Eubacteriales</taxon>
        <taxon>Clostridiaceae</taxon>
        <taxon>Clostridium</taxon>
    </lineage>
</organism>
<evidence type="ECO:0008006" key="4">
    <source>
        <dbReference type="Google" id="ProtNLM"/>
    </source>
</evidence>
<evidence type="ECO:0000256" key="1">
    <source>
        <dbReference type="SAM" id="Phobius"/>
    </source>
</evidence>
<accession>A0A151B3Z1</accession>
<name>A0A151B3Z1_9CLOT</name>
<feature type="transmembrane region" description="Helical" evidence="1">
    <location>
        <begin position="30"/>
        <end position="48"/>
    </location>
</feature>
<protein>
    <recommendedName>
        <fullName evidence="4">Holin</fullName>
    </recommendedName>
</protein>
<reference evidence="2 3" key="1">
    <citation type="submission" date="2016-02" db="EMBL/GenBank/DDBJ databases">
        <title>Genome sequence of Clostridium tepidiprofundi DSM 19306.</title>
        <authorList>
            <person name="Poehlein A."/>
            <person name="Daniel R."/>
        </authorList>
    </citation>
    <scope>NUCLEOTIDE SEQUENCE [LARGE SCALE GENOMIC DNA]</scope>
    <source>
        <strain evidence="2 3">DSM 19306</strain>
    </source>
</reference>
<dbReference type="PATRIC" id="fig|1121338.3.peg.1602"/>
<evidence type="ECO:0000313" key="2">
    <source>
        <dbReference type="EMBL" id="KYH34510.1"/>
    </source>
</evidence>
<keyword evidence="1" id="KW-0812">Transmembrane</keyword>
<dbReference type="EMBL" id="LTBA01000015">
    <property type="protein sequence ID" value="KYH34510.1"/>
    <property type="molecule type" value="Genomic_DNA"/>
</dbReference>
<comment type="caution">
    <text evidence="2">The sequence shown here is derived from an EMBL/GenBank/DDBJ whole genome shotgun (WGS) entry which is preliminary data.</text>
</comment>
<gene>
    <name evidence="2" type="ORF">CLTEP_15590</name>
</gene>
<keyword evidence="1" id="KW-0472">Membrane</keyword>
<evidence type="ECO:0000313" key="3">
    <source>
        <dbReference type="Proteomes" id="UP000075531"/>
    </source>
</evidence>
<keyword evidence="1" id="KW-1133">Transmembrane helix</keyword>
<feature type="transmembrane region" description="Helical" evidence="1">
    <location>
        <begin position="54"/>
        <end position="73"/>
    </location>
</feature>
<proteinExistence type="predicted"/>
<keyword evidence="3" id="KW-1185">Reference proteome</keyword>
<dbReference type="STRING" id="1121338.CLTEP_15590"/>
<dbReference type="Proteomes" id="UP000075531">
    <property type="component" value="Unassembled WGS sequence"/>
</dbReference>
<sequence length="85" mass="9056">MNFNYKGIALIPIVTLIVNIIKKAGVPSKFAPLVSLIIGLIFGILFLADSDVKQGILLGIIIGISASGLYSNGKELTRNISRKSN</sequence>
<dbReference type="AlphaFoldDB" id="A0A151B3Z1"/>
<dbReference type="RefSeq" id="WP_066824990.1">
    <property type="nucleotide sequence ID" value="NZ_LTBA01000015.1"/>
</dbReference>